<dbReference type="SUPFAM" id="SSF53671">
    <property type="entry name" value="Aspartate/ornithine carbamoyltransferase"/>
    <property type="match status" value="1"/>
</dbReference>
<dbReference type="InterPro" id="IPR036901">
    <property type="entry name" value="Asp/Orn_carbamoylTrfase_sf"/>
</dbReference>
<evidence type="ECO:0000259" key="4">
    <source>
        <dbReference type="Pfam" id="PF02729"/>
    </source>
</evidence>
<comment type="caution">
    <text evidence="5">The sequence shown here is derived from an EMBL/GenBank/DDBJ whole genome shotgun (WGS) entry which is preliminary data.</text>
</comment>
<feature type="domain" description="Aspartate/ornithine carbamoyltransferase carbamoyl-P binding" evidence="4">
    <location>
        <begin position="14"/>
        <end position="154"/>
    </location>
</feature>
<evidence type="ECO:0000256" key="2">
    <source>
        <dbReference type="RuleBase" id="RU003634"/>
    </source>
</evidence>
<evidence type="ECO:0000256" key="1">
    <source>
        <dbReference type="ARBA" id="ARBA00022679"/>
    </source>
</evidence>
<dbReference type="InterPro" id="IPR006132">
    <property type="entry name" value="Asp/Orn_carbamoyltranf_P-bd"/>
</dbReference>
<accession>A0A1G1WHQ9</accession>
<feature type="domain" description="Aspartate/ornithine carbamoyltransferase Asp/Orn-binding" evidence="3">
    <location>
        <begin position="161"/>
        <end position="341"/>
    </location>
</feature>
<dbReference type="GO" id="GO:0016597">
    <property type="term" value="F:amino acid binding"/>
    <property type="evidence" value="ECO:0007669"/>
    <property type="project" value="InterPro"/>
</dbReference>
<organism evidence="5 6">
    <name type="scientific">Candidatus Woykebacteria bacterium RIFCSPHIGHO2_01_FULL_39_12</name>
    <dbReference type="NCBI Taxonomy" id="1802599"/>
    <lineage>
        <taxon>Bacteria</taxon>
        <taxon>Candidatus Woykeibacteriota</taxon>
    </lineage>
</organism>
<dbReference type="GO" id="GO:0044205">
    <property type="term" value="P:'de novo' UMP biosynthetic process"/>
    <property type="evidence" value="ECO:0007669"/>
    <property type="project" value="UniProtKB-UniPathway"/>
</dbReference>
<dbReference type="GO" id="GO:0016743">
    <property type="term" value="F:carboxyl- or carbamoyltransferase activity"/>
    <property type="evidence" value="ECO:0007669"/>
    <property type="project" value="InterPro"/>
</dbReference>
<protein>
    <submittedName>
        <fullName evidence="5">Uncharacterized protein</fullName>
    </submittedName>
</protein>
<dbReference type="PRINTS" id="PR00100">
    <property type="entry name" value="AOTCASE"/>
</dbReference>
<dbReference type="Proteomes" id="UP000177900">
    <property type="component" value="Unassembled WGS sequence"/>
</dbReference>
<dbReference type="GO" id="GO:0006520">
    <property type="term" value="P:amino acid metabolic process"/>
    <property type="evidence" value="ECO:0007669"/>
    <property type="project" value="InterPro"/>
</dbReference>
<evidence type="ECO:0000313" key="5">
    <source>
        <dbReference type="EMBL" id="OGY27255.1"/>
    </source>
</evidence>
<dbReference type="InterPro" id="IPR006130">
    <property type="entry name" value="Asp/Orn_carbamoylTrfase"/>
</dbReference>
<dbReference type="PANTHER" id="PTHR45753">
    <property type="entry name" value="ORNITHINE CARBAMOYLTRANSFERASE, MITOCHONDRIAL"/>
    <property type="match status" value="1"/>
</dbReference>
<keyword evidence="1 2" id="KW-0808">Transferase</keyword>
<dbReference type="PRINTS" id="PR00101">
    <property type="entry name" value="ATCASE"/>
</dbReference>
<dbReference type="AlphaFoldDB" id="A0A1G1WHQ9"/>
<dbReference type="EMBL" id="MHCV01000035">
    <property type="protein sequence ID" value="OGY27255.1"/>
    <property type="molecule type" value="Genomic_DNA"/>
</dbReference>
<proteinExistence type="inferred from homology"/>
<dbReference type="Pfam" id="PF02729">
    <property type="entry name" value="OTCace_N"/>
    <property type="match status" value="1"/>
</dbReference>
<evidence type="ECO:0000313" key="6">
    <source>
        <dbReference type="Proteomes" id="UP000177900"/>
    </source>
</evidence>
<gene>
    <name evidence="5" type="ORF">A2864_01375</name>
</gene>
<reference evidence="5 6" key="1">
    <citation type="journal article" date="2016" name="Nat. Commun.">
        <title>Thousands of microbial genomes shed light on interconnected biogeochemical processes in an aquifer system.</title>
        <authorList>
            <person name="Anantharaman K."/>
            <person name="Brown C.T."/>
            <person name="Hug L.A."/>
            <person name="Sharon I."/>
            <person name="Castelle C.J."/>
            <person name="Probst A.J."/>
            <person name="Thomas B.C."/>
            <person name="Singh A."/>
            <person name="Wilkins M.J."/>
            <person name="Karaoz U."/>
            <person name="Brodie E.L."/>
            <person name="Williams K.H."/>
            <person name="Hubbard S.S."/>
            <person name="Banfield J.F."/>
        </authorList>
    </citation>
    <scope>NUCLEOTIDE SEQUENCE [LARGE SCALE GENOMIC DNA]</scope>
</reference>
<name>A0A1G1WHQ9_9BACT</name>
<dbReference type="Pfam" id="PF00185">
    <property type="entry name" value="OTCace"/>
    <property type="match status" value="1"/>
</dbReference>
<dbReference type="PANTHER" id="PTHR45753:SF6">
    <property type="entry name" value="ASPARTATE CARBAMOYLTRANSFERASE"/>
    <property type="match status" value="1"/>
</dbReference>
<dbReference type="Gene3D" id="3.40.50.1370">
    <property type="entry name" value="Aspartate/ornithine carbamoyltransferase"/>
    <property type="match status" value="2"/>
</dbReference>
<dbReference type="InterPro" id="IPR006131">
    <property type="entry name" value="Asp_carbamoyltransf_Asp/Orn-bd"/>
</dbReference>
<sequence length="345" mass="38413">MSELFGPENCFRGQHVVSADQFDLGSLAQLMKAAELIRKVPGMFHGMLRDKILATFFTQESTRTRLSFEASMLRLGGGVISTTDASKTSSEVKGETLEDTISIISGYCDIIVLRHHRTGSAKLASEYSLVPLINGGDGRGEHPTQALVDLYTIWSQLGRLEGLRLAVVGDLLHGRTIHSLLKALSLYTGNEVTCVSDPELSLPEDLRTSLEDKGLRLTATQNLVDTVRLVDVVYVTRIQANLFEDKCKEESRAQGKNPEDVEVKKLIEEQVVEFKARTAGKYILFPELLPQLEEDEGVVWLMHPLPRNEEIPRSMDSYPGSIYIKQARENAMDIRRALLAMILGK</sequence>
<evidence type="ECO:0000259" key="3">
    <source>
        <dbReference type="Pfam" id="PF00185"/>
    </source>
</evidence>
<dbReference type="UniPathway" id="UPA00070">
    <property type="reaction ID" value="UER00116"/>
</dbReference>
<comment type="similarity">
    <text evidence="2">Belongs to the aspartate/ornithine carbamoyltransferase superfamily.</text>
</comment>